<reference evidence="1" key="1">
    <citation type="submission" date="2015-12" db="EMBL/GenBank/DDBJ databases">
        <title>Gene expression during late stages of embryo sac development: a critical building block for successful pollen-pistil interactions.</title>
        <authorList>
            <person name="Liu Y."/>
            <person name="Joly V."/>
            <person name="Sabar M."/>
            <person name="Matton D.P."/>
        </authorList>
    </citation>
    <scope>NUCLEOTIDE SEQUENCE</scope>
</reference>
<proteinExistence type="predicted"/>
<name>A0A0V0GK80_SOLCH</name>
<protein>
    <submittedName>
        <fullName evidence="1">Putative ovule protein</fullName>
    </submittedName>
</protein>
<dbReference type="EMBL" id="GEDG01037425">
    <property type="protein sequence ID" value="JAP08137.1"/>
    <property type="molecule type" value="Transcribed_RNA"/>
</dbReference>
<sequence length="67" mass="7886">MLQRLLSQSKYVEWHLSRETTPWDFQLSCTLRSLHTGHLHLPSLPRCLLDFCLCLCLCLCPFLEHDS</sequence>
<organism evidence="1">
    <name type="scientific">Solanum chacoense</name>
    <name type="common">Chaco potato</name>
    <dbReference type="NCBI Taxonomy" id="4108"/>
    <lineage>
        <taxon>Eukaryota</taxon>
        <taxon>Viridiplantae</taxon>
        <taxon>Streptophyta</taxon>
        <taxon>Embryophyta</taxon>
        <taxon>Tracheophyta</taxon>
        <taxon>Spermatophyta</taxon>
        <taxon>Magnoliopsida</taxon>
        <taxon>eudicotyledons</taxon>
        <taxon>Gunneridae</taxon>
        <taxon>Pentapetalae</taxon>
        <taxon>asterids</taxon>
        <taxon>lamiids</taxon>
        <taxon>Solanales</taxon>
        <taxon>Solanaceae</taxon>
        <taxon>Solanoideae</taxon>
        <taxon>Solaneae</taxon>
        <taxon>Solanum</taxon>
    </lineage>
</organism>
<dbReference type="AlphaFoldDB" id="A0A0V0GK80"/>
<accession>A0A0V0GK80</accession>
<evidence type="ECO:0000313" key="1">
    <source>
        <dbReference type="EMBL" id="JAP08137.1"/>
    </source>
</evidence>